<dbReference type="Gene3D" id="3.40.50.2000">
    <property type="entry name" value="Glycogen Phosphorylase B"/>
    <property type="match status" value="2"/>
</dbReference>
<evidence type="ECO:0000256" key="3">
    <source>
        <dbReference type="ARBA" id="ARBA00022676"/>
    </source>
</evidence>
<keyword evidence="3 10" id="KW-0328">Glycosyltransferase</keyword>
<evidence type="ECO:0000256" key="9">
    <source>
        <dbReference type="ARBA" id="ARBA00023316"/>
    </source>
</evidence>
<evidence type="ECO:0000256" key="5">
    <source>
        <dbReference type="ARBA" id="ARBA00022960"/>
    </source>
</evidence>
<feature type="binding site" evidence="10">
    <location>
        <position position="168"/>
    </location>
    <ligand>
        <name>UDP-N-acetyl-alpha-D-glucosamine</name>
        <dbReference type="ChEBI" id="CHEBI:57705"/>
    </ligand>
</feature>
<comment type="caution">
    <text evidence="13">The sequence shown here is derived from an EMBL/GenBank/DDBJ whole genome shotgun (WGS) entry which is preliminary data.</text>
</comment>
<proteinExistence type="inferred from homology"/>
<evidence type="ECO:0000313" key="13">
    <source>
        <dbReference type="EMBL" id="TXE07254.1"/>
    </source>
</evidence>
<name>A0A5C7AGY0_9FLAO</name>
<comment type="pathway">
    <text evidence="10">Cell wall biogenesis; peptidoglycan biosynthesis.</text>
</comment>
<dbReference type="GO" id="GO:0009252">
    <property type="term" value="P:peptidoglycan biosynthetic process"/>
    <property type="evidence" value="ECO:0007669"/>
    <property type="project" value="UniProtKB-UniRule"/>
</dbReference>
<keyword evidence="2 10" id="KW-0132">Cell division</keyword>
<keyword evidence="14" id="KW-1185">Reference proteome</keyword>
<dbReference type="GO" id="GO:0051301">
    <property type="term" value="P:cell division"/>
    <property type="evidence" value="ECO:0007669"/>
    <property type="project" value="UniProtKB-KW"/>
</dbReference>
<dbReference type="GO" id="GO:0005886">
    <property type="term" value="C:plasma membrane"/>
    <property type="evidence" value="ECO:0007669"/>
    <property type="project" value="UniProtKB-SubCell"/>
</dbReference>
<evidence type="ECO:0000256" key="2">
    <source>
        <dbReference type="ARBA" id="ARBA00022618"/>
    </source>
</evidence>
<dbReference type="GO" id="GO:0071555">
    <property type="term" value="P:cell wall organization"/>
    <property type="evidence" value="ECO:0007669"/>
    <property type="project" value="UniProtKB-KW"/>
</dbReference>
<dbReference type="GO" id="GO:0008360">
    <property type="term" value="P:regulation of cell shape"/>
    <property type="evidence" value="ECO:0007669"/>
    <property type="project" value="UniProtKB-KW"/>
</dbReference>
<evidence type="ECO:0000256" key="1">
    <source>
        <dbReference type="ARBA" id="ARBA00022475"/>
    </source>
</evidence>
<feature type="binding site" evidence="10">
    <location>
        <position position="200"/>
    </location>
    <ligand>
        <name>UDP-N-acetyl-alpha-D-glucosamine</name>
        <dbReference type="ChEBI" id="CHEBI:57705"/>
    </ligand>
</feature>
<dbReference type="Pfam" id="PF03033">
    <property type="entry name" value="Glyco_transf_28"/>
    <property type="match status" value="1"/>
</dbReference>
<dbReference type="PANTHER" id="PTHR21015">
    <property type="entry name" value="UDP-N-ACETYLGLUCOSAMINE--N-ACETYLMURAMYL-(PENTAPEPTIDE) PYROPHOSPHORYL-UNDECAPRENOL N-ACETYLGLUCOSAMINE TRANSFERASE 1"/>
    <property type="match status" value="1"/>
</dbReference>
<feature type="domain" description="Glycosyl transferase family 28 C-terminal" evidence="12">
    <location>
        <begin position="193"/>
        <end position="351"/>
    </location>
</feature>
<dbReference type="GO" id="GO:0051991">
    <property type="term" value="F:UDP-N-acetyl-D-glucosamine:N-acetylmuramoyl-L-alanyl-D-glutamyl-meso-2,6-diaminopimelyl-D-alanyl-D-alanine-diphosphoundecaprenol 4-beta-N-acetylglucosaminlytransferase activity"/>
    <property type="evidence" value="ECO:0007669"/>
    <property type="project" value="RHEA"/>
</dbReference>
<comment type="similarity">
    <text evidence="10">Belongs to the glycosyltransferase 28 family. MurG subfamily.</text>
</comment>
<dbReference type="PANTHER" id="PTHR21015:SF22">
    <property type="entry name" value="GLYCOSYLTRANSFERASE"/>
    <property type="match status" value="1"/>
</dbReference>
<comment type="caution">
    <text evidence="10">Lacks conserved residue(s) required for the propagation of feature annotation.</text>
</comment>
<dbReference type="CDD" id="cd03785">
    <property type="entry name" value="GT28_MurG"/>
    <property type="match status" value="1"/>
</dbReference>
<feature type="binding site" evidence="10">
    <location>
        <begin position="13"/>
        <end position="15"/>
    </location>
    <ligand>
        <name>UDP-N-acetyl-alpha-D-glucosamine</name>
        <dbReference type="ChEBI" id="CHEBI:57705"/>
    </ligand>
</feature>
<sequence>MSNYKIILSGGGTGGHIYPAIAIANELKMRFPNAEFLFVGAKDRMEMEKVPQAGYNIEGLWISGIQRKLTLKNLSFPFKVVSSVLKAKKIIKQFKPHVAIGTGGFASGPLLYAAASKGIPSLIQEQNSYPGITNKLLSKKAKKICVAYDGLERFFPKDKIIKTGNPVRQGLLNITSKTNEAKKHFGLKENMVTLLVLGGSLGAKRINELIEKKLDFFNTQNVQIIWQCGKLYYQQYKIYGNTKHVQVHQFLNDMASAYAAADVIVSRAGASSVSELCIVGKPVVFIPSPNVAEDHQTKNAMAVVNQHAALIIKEEDLNADFENKFSQLIASKEKQKTLSENIKKLALVNATKDIADEVEKLLNKA</sequence>
<keyword evidence="9 10" id="KW-0961">Cell wall biogenesis/degradation</keyword>
<evidence type="ECO:0000256" key="6">
    <source>
        <dbReference type="ARBA" id="ARBA00022984"/>
    </source>
</evidence>
<keyword evidence="5 10" id="KW-0133">Cell shape</keyword>
<feature type="domain" description="Glycosyltransferase family 28 N-terminal" evidence="11">
    <location>
        <begin position="6"/>
        <end position="145"/>
    </location>
</feature>
<dbReference type="InterPro" id="IPR006009">
    <property type="entry name" value="GlcNAc_MurG"/>
</dbReference>
<evidence type="ECO:0000256" key="7">
    <source>
        <dbReference type="ARBA" id="ARBA00023136"/>
    </source>
</evidence>
<dbReference type="OrthoDB" id="9808936at2"/>
<comment type="function">
    <text evidence="10">Cell wall formation. Catalyzes the transfer of a GlcNAc subunit on undecaprenyl-pyrophosphoryl-MurNAc-pentapeptide (lipid intermediate I) to form undecaprenyl-pyrophosphoryl-MurNAc-(pentapeptide)GlcNAc (lipid intermediate II).</text>
</comment>
<comment type="subcellular location">
    <subcellularLocation>
        <location evidence="10">Cell membrane</location>
        <topology evidence="10">Peripheral membrane protein</topology>
        <orientation evidence="10">Cytoplasmic side</orientation>
    </subcellularLocation>
</comment>
<dbReference type="HAMAP" id="MF_00033">
    <property type="entry name" value="MurG"/>
    <property type="match status" value="1"/>
</dbReference>
<evidence type="ECO:0000256" key="8">
    <source>
        <dbReference type="ARBA" id="ARBA00023306"/>
    </source>
</evidence>
<feature type="binding site" evidence="10">
    <location>
        <position position="127"/>
    </location>
    <ligand>
        <name>UDP-N-acetyl-alpha-D-glucosamine</name>
        <dbReference type="ChEBI" id="CHEBI:57705"/>
    </ligand>
</feature>
<dbReference type="UniPathway" id="UPA00219"/>
<dbReference type="RefSeq" id="WP_147137245.1">
    <property type="nucleotide sequence ID" value="NZ_VOSC01000030.1"/>
</dbReference>
<evidence type="ECO:0000259" key="11">
    <source>
        <dbReference type="Pfam" id="PF03033"/>
    </source>
</evidence>
<evidence type="ECO:0000259" key="12">
    <source>
        <dbReference type="Pfam" id="PF04101"/>
    </source>
</evidence>
<evidence type="ECO:0000256" key="4">
    <source>
        <dbReference type="ARBA" id="ARBA00022679"/>
    </source>
</evidence>
<dbReference type="EC" id="2.4.1.227" evidence="10"/>
<evidence type="ECO:0000256" key="10">
    <source>
        <dbReference type="HAMAP-Rule" id="MF_00033"/>
    </source>
</evidence>
<dbReference type="GO" id="GO:0050511">
    <property type="term" value="F:undecaprenyldiphospho-muramoylpentapeptide beta-N-acetylglucosaminyltransferase activity"/>
    <property type="evidence" value="ECO:0007669"/>
    <property type="project" value="UniProtKB-UniRule"/>
</dbReference>
<dbReference type="NCBIfam" id="TIGR01133">
    <property type="entry name" value="murG"/>
    <property type="match status" value="1"/>
</dbReference>
<keyword evidence="1 10" id="KW-1003">Cell membrane</keyword>
<keyword evidence="6 10" id="KW-0573">Peptidoglycan synthesis</keyword>
<evidence type="ECO:0000313" key="14">
    <source>
        <dbReference type="Proteomes" id="UP000321790"/>
    </source>
</evidence>
<reference evidence="14" key="1">
    <citation type="submission" date="2019-08" db="EMBL/GenBank/DDBJ databases">
        <title>Seonamhaeicola sediminis sp. nov., isolated from marine sediment.</title>
        <authorList>
            <person name="Cao W.R."/>
        </authorList>
    </citation>
    <scope>NUCLEOTIDE SEQUENCE [LARGE SCALE GENOMIC DNA]</scope>
    <source>
        <strain evidence="14">Gy8</strain>
    </source>
</reference>
<accession>A0A5C7AGY0</accession>
<comment type="catalytic activity">
    <reaction evidence="10">
        <text>di-trans,octa-cis-undecaprenyl diphospho-N-acetyl-alpha-D-muramoyl-L-alanyl-D-glutamyl-meso-2,6-diaminopimeloyl-D-alanyl-D-alanine + UDP-N-acetyl-alpha-D-glucosamine = di-trans,octa-cis-undecaprenyl diphospho-[N-acetyl-alpha-D-glucosaminyl-(1-&gt;4)]-N-acetyl-alpha-D-muramoyl-L-alanyl-D-glutamyl-meso-2,6-diaminopimeloyl-D-alanyl-D-alanine + UDP + H(+)</text>
        <dbReference type="Rhea" id="RHEA:31227"/>
        <dbReference type="ChEBI" id="CHEBI:15378"/>
        <dbReference type="ChEBI" id="CHEBI:57705"/>
        <dbReference type="ChEBI" id="CHEBI:58223"/>
        <dbReference type="ChEBI" id="CHEBI:61387"/>
        <dbReference type="ChEBI" id="CHEBI:61388"/>
        <dbReference type="EC" id="2.4.1.227"/>
    </reaction>
</comment>
<gene>
    <name evidence="10 13" type="primary">murG</name>
    <name evidence="13" type="ORF">FUA26_13620</name>
</gene>
<dbReference type="InterPro" id="IPR007235">
    <property type="entry name" value="Glyco_trans_28_C"/>
</dbReference>
<keyword evidence="4 10" id="KW-0808">Transferase</keyword>
<dbReference type="SUPFAM" id="SSF53756">
    <property type="entry name" value="UDP-Glycosyltransferase/glycogen phosphorylase"/>
    <property type="match status" value="1"/>
</dbReference>
<dbReference type="AlphaFoldDB" id="A0A5C7AGY0"/>
<dbReference type="EMBL" id="VOSC01000030">
    <property type="protein sequence ID" value="TXE07254.1"/>
    <property type="molecule type" value="Genomic_DNA"/>
</dbReference>
<dbReference type="InterPro" id="IPR004276">
    <property type="entry name" value="GlycoTrans_28_N"/>
</dbReference>
<keyword evidence="8 10" id="KW-0131">Cell cycle</keyword>
<keyword evidence="7 10" id="KW-0472">Membrane</keyword>
<dbReference type="Pfam" id="PF04101">
    <property type="entry name" value="Glyco_tran_28_C"/>
    <property type="match status" value="1"/>
</dbReference>
<dbReference type="GO" id="GO:0005975">
    <property type="term" value="P:carbohydrate metabolic process"/>
    <property type="evidence" value="ECO:0007669"/>
    <property type="project" value="InterPro"/>
</dbReference>
<dbReference type="Proteomes" id="UP000321790">
    <property type="component" value="Unassembled WGS sequence"/>
</dbReference>
<feature type="binding site" evidence="10">
    <location>
        <position position="296"/>
    </location>
    <ligand>
        <name>UDP-N-acetyl-alpha-D-glucosamine</name>
        <dbReference type="ChEBI" id="CHEBI:57705"/>
    </ligand>
</feature>
<organism evidence="13 14">
    <name type="scientific">Seonamhaeicola algicola</name>
    <dbReference type="NCBI Taxonomy" id="1719036"/>
    <lineage>
        <taxon>Bacteria</taxon>
        <taxon>Pseudomonadati</taxon>
        <taxon>Bacteroidota</taxon>
        <taxon>Flavobacteriia</taxon>
        <taxon>Flavobacteriales</taxon>
        <taxon>Flavobacteriaceae</taxon>
    </lineage>
</organism>
<protein>
    <recommendedName>
        <fullName evidence="10">UDP-N-acetylglucosamine--N-acetylmuramyl-(pentapeptide) pyrophosphoryl-undecaprenol N-acetylglucosamine transferase</fullName>
        <ecNumber evidence="10">2.4.1.227</ecNumber>
    </recommendedName>
    <alternativeName>
        <fullName evidence="10">Undecaprenyl-PP-MurNAc-pentapeptide-UDPGlcNAc GlcNAc transferase</fullName>
    </alternativeName>
</protein>